<evidence type="ECO:0000256" key="1">
    <source>
        <dbReference type="ARBA" id="ARBA00005715"/>
    </source>
</evidence>
<keyword evidence="5" id="KW-0067">ATP-binding</keyword>
<keyword evidence="4 9" id="KW-0418">Kinase</keyword>
<dbReference type="Pfam" id="PF17042">
    <property type="entry name" value="NBD_C"/>
    <property type="match status" value="1"/>
</dbReference>
<protein>
    <submittedName>
        <fullName evidence="9">D-threonate/D-erythronate kinase</fullName>
    </submittedName>
</protein>
<evidence type="ECO:0000256" key="4">
    <source>
        <dbReference type="ARBA" id="ARBA00022777"/>
    </source>
</evidence>
<keyword evidence="6" id="KW-0119">Carbohydrate metabolism</keyword>
<proteinExistence type="inferred from homology"/>
<evidence type="ECO:0000256" key="5">
    <source>
        <dbReference type="ARBA" id="ARBA00022840"/>
    </source>
</evidence>
<evidence type="ECO:0000313" key="9">
    <source>
        <dbReference type="EMBL" id="MEO1769837.1"/>
    </source>
</evidence>
<dbReference type="GO" id="GO:0016301">
    <property type="term" value="F:kinase activity"/>
    <property type="evidence" value="ECO:0007669"/>
    <property type="project" value="UniProtKB-KW"/>
</dbReference>
<comment type="caution">
    <text evidence="9">The sequence shown here is derived from an EMBL/GenBank/DDBJ whole genome shotgun (WGS) entry which is preliminary data.</text>
</comment>
<dbReference type="Proteomes" id="UP000664357">
    <property type="component" value="Unassembled WGS sequence"/>
</dbReference>
<dbReference type="RefSeq" id="WP_207702100.1">
    <property type="nucleotide sequence ID" value="NZ_JAFREL020000001.1"/>
</dbReference>
<evidence type="ECO:0000256" key="3">
    <source>
        <dbReference type="ARBA" id="ARBA00022741"/>
    </source>
</evidence>
<dbReference type="Pfam" id="PF07005">
    <property type="entry name" value="SBD_N"/>
    <property type="match status" value="1"/>
</dbReference>
<accession>A0ABV0ER47</accession>
<keyword evidence="2" id="KW-0808">Transferase</keyword>
<dbReference type="SUPFAM" id="SSF142764">
    <property type="entry name" value="YgbK-like"/>
    <property type="match status" value="1"/>
</dbReference>
<evidence type="ECO:0000256" key="2">
    <source>
        <dbReference type="ARBA" id="ARBA00022679"/>
    </source>
</evidence>
<dbReference type="InterPro" id="IPR010737">
    <property type="entry name" value="4-carb_acid_sugar_kinase_N"/>
</dbReference>
<dbReference type="EMBL" id="JAFREL020000001">
    <property type="protein sequence ID" value="MEO1769837.1"/>
    <property type="molecule type" value="Genomic_DNA"/>
</dbReference>
<name>A0ABV0ER47_9ENTE</name>
<dbReference type="InterPro" id="IPR037051">
    <property type="entry name" value="4-carb_acid_sugar_kinase_N_sf"/>
</dbReference>
<dbReference type="InterPro" id="IPR042213">
    <property type="entry name" value="NBD_C_sf"/>
</dbReference>
<reference evidence="9 10" key="1">
    <citation type="submission" date="2021-03" db="EMBL/GenBank/DDBJ databases">
        <authorList>
            <person name="Gilmore M.S."/>
            <person name="Schwartzman J."/>
            <person name="Van Tyne D."/>
            <person name="Martin M."/>
            <person name="Earl A.M."/>
            <person name="Manson A.L."/>
            <person name="Straub T."/>
            <person name="Salamzade R."/>
            <person name="Saavedra J."/>
            <person name="Lebreton F."/>
            <person name="Prichula J."/>
            <person name="Schaufler K."/>
            <person name="Gaca A."/>
            <person name="Sgardioli B."/>
            <person name="Wagenaar J."/>
            <person name="Strong T."/>
        </authorList>
    </citation>
    <scope>NUCLEOTIDE SEQUENCE [LARGE SCALE GENOMIC DNA]</scope>
    <source>
        <strain evidence="9 10">665A</strain>
    </source>
</reference>
<feature type="domain" description="Four-carbon acid sugar kinase N-terminal" evidence="7">
    <location>
        <begin position="4"/>
        <end position="214"/>
    </location>
</feature>
<comment type="similarity">
    <text evidence="1">Belongs to the four-carbon acid sugar kinase family.</text>
</comment>
<organism evidence="9 10">
    <name type="scientific">Candidatus Enterococcus ferrettii</name>
    <dbReference type="NCBI Taxonomy" id="2815324"/>
    <lineage>
        <taxon>Bacteria</taxon>
        <taxon>Bacillati</taxon>
        <taxon>Bacillota</taxon>
        <taxon>Bacilli</taxon>
        <taxon>Lactobacillales</taxon>
        <taxon>Enterococcaceae</taxon>
        <taxon>Enterococcus</taxon>
    </lineage>
</organism>
<evidence type="ECO:0000313" key="10">
    <source>
        <dbReference type="Proteomes" id="UP000664357"/>
    </source>
</evidence>
<evidence type="ECO:0000256" key="6">
    <source>
        <dbReference type="ARBA" id="ARBA00023277"/>
    </source>
</evidence>
<keyword evidence="3" id="KW-0547">Nucleotide-binding</keyword>
<sequence length="419" mass="46894">MLKLLVIADDFTGALDTGVQFSNQGVHTLVSTEIDLNKIELEESVAVLVLNTESRYLPFEEAYQQMNEIIVSAQRKGIPYIYKKVDSALRGNISAEVKAILDTSQAESIPFLPAYPEMNRVLIDGNLYIDQVLVSQSVFADDPYEPVTESNLIHRLKQEAGIEALLVKANELPHNRKGVLIFDAQTENDLKQQMQLLKESDLLAITIGCAGFAKILAQQLFPAVSVSSYSVKNPLVVICGSVNPITKKQIEHADKKAYPRISLTPQQLLEPNYWSRTEGKQELRNYLKLMKVHPLLVFETLSEETSEGIKTYSREKALPVSEYRFRIGKSLGELTQALWSSHSENTFLFTGGDTLFQSMKVLGVQTIRPLTELSAGTVLSTIEWNQKQRQVITKSGGFGNEELFEEISRLNEHIGGRTC</sequence>
<dbReference type="InterPro" id="IPR031475">
    <property type="entry name" value="NBD_C"/>
</dbReference>
<evidence type="ECO:0000259" key="8">
    <source>
        <dbReference type="Pfam" id="PF17042"/>
    </source>
</evidence>
<evidence type="ECO:0000259" key="7">
    <source>
        <dbReference type="Pfam" id="PF07005"/>
    </source>
</evidence>
<keyword evidence="10" id="KW-1185">Reference proteome</keyword>
<dbReference type="Gene3D" id="3.40.50.10840">
    <property type="entry name" value="Putative sugar-binding, N-terminal domain"/>
    <property type="match status" value="1"/>
</dbReference>
<reference evidence="9 10" key="2">
    <citation type="submission" date="2024-02" db="EMBL/GenBank/DDBJ databases">
        <title>The Genome Sequence of Enterococcus sp. DIV0159.</title>
        <authorList>
            <person name="Earl A."/>
            <person name="Manson A."/>
            <person name="Gilmore M."/>
            <person name="Sanders J."/>
            <person name="Shea T."/>
            <person name="Howe W."/>
            <person name="Livny J."/>
            <person name="Cuomo C."/>
            <person name="Neafsey D."/>
            <person name="Birren B."/>
        </authorList>
    </citation>
    <scope>NUCLEOTIDE SEQUENCE [LARGE SCALE GENOMIC DNA]</scope>
    <source>
        <strain evidence="9 10">665A</strain>
    </source>
</reference>
<feature type="domain" description="Four-carbon acid sugar kinase nucleotide binding" evidence="8">
    <location>
        <begin position="236"/>
        <end position="404"/>
    </location>
</feature>
<gene>
    <name evidence="9" type="ORF">JZO67_001788</name>
</gene>
<dbReference type="Gene3D" id="3.40.980.20">
    <property type="entry name" value="Four-carbon acid sugar kinase, nucleotide binding domain"/>
    <property type="match status" value="1"/>
</dbReference>